<organism evidence="6 7">
    <name type="scientific">Dreissena polymorpha</name>
    <name type="common">Zebra mussel</name>
    <name type="synonym">Mytilus polymorpha</name>
    <dbReference type="NCBI Taxonomy" id="45954"/>
    <lineage>
        <taxon>Eukaryota</taxon>
        <taxon>Metazoa</taxon>
        <taxon>Spiralia</taxon>
        <taxon>Lophotrochozoa</taxon>
        <taxon>Mollusca</taxon>
        <taxon>Bivalvia</taxon>
        <taxon>Autobranchia</taxon>
        <taxon>Heteroconchia</taxon>
        <taxon>Euheterodonta</taxon>
        <taxon>Imparidentia</taxon>
        <taxon>Neoheterodontei</taxon>
        <taxon>Myida</taxon>
        <taxon>Dreissenoidea</taxon>
        <taxon>Dreissenidae</taxon>
        <taxon>Dreissena</taxon>
    </lineage>
</organism>
<dbReference type="Pfam" id="PF07648">
    <property type="entry name" value="Kazal_2"/>
    <property type="match status" value="2"/>
</dbReference>
<protein>
    <recommendedName>
        <fullName evidence="5">Kazal-like domain-containing protein</fullName>
    </recommendedName>
</protein>
<evidence type="ECO:0000313" key="7">
    <source>
        <dbReference type="Proteomes" id="UP000828390"/>
    </source>
</evidence>
<evidence type="ECO:0000256" key="3">
    <source>
        <dbReference type="ARBA" id="ARBA00023157"/>
    </source>
</evidence>
<name>A0A9D4MZ98_DREPO</name>
<keyword evidence="2" id="KW-0722">Serine protease inhibitor</keyword>
<dbReference type="InterPro" id="IPR036058">
    <property type="entry name" value="Kazal_dom_sf"/>
</dbReference>
<dbReference type="SUPFAM" id="SSF100895">
    <property type="entry name" value="Kazal-type serine protease inhibitors"/>
    <property type="match status" value="2"/>
</dbReference>
<reference evidence="6" key="1">
    <citation type="journal article" date="2019" name="bioRxiv">
        <title>The Genome of the Zebra Mussel, Dreissena polymorpha: A Resource for Invasive Species Research.</title>
        <authorList>
            <person name="McCartney M.A."/>
            <person name="Auch B."/>
            <person name="Kono T."/>
            <person name="Mallez S."/>
            <person name="Zhang Y."/>
            <person name="Obille A."/>
            <person name="Becker A."/>
            <person name="Abrahante J.E."/>
            <person name="Garbe J."/>
            <person name="Badalamenti J.P."/>
            <person name="Herman A."/>
            <person name="Mangelson H."/>
            <person name="Liachko I."/>
            <person name="Sullivan S."/>
            <person name="Sone E.D."/>
            <person name="Koren S."/>
            <person name="Silverstein K.A.T."/>
            <person name="Beckman K.B."/>
            <person name="Gohl D.M."/>
        </authorList>
    </citation>
    <scope>NUCLEOTIDE SEQUENCE</scope>
    <source>
        <strain evidence="6">Duluth1</strain>
        <tissue evidence="6">Whole animal</tissue>
    </source>
</reference>
<feature type="signal peptide" evidence="4">
    <location>
        <begin position="1"/>
        <end position="18"/>
    </location>
</feature>
<evidence type="ECO:0000313" key="6">
    <source>
        <dbReference type="EMBL" id="KAH3886728.1"/>
    </source>
</evidence>
<dbReference type="GO" id="GO:0005576">
    <property type="term" value="C:extracellular region"/>
    <property type="evidence" value="ECO:0007669"/>
    <property type="project" value="TreeGrafter"/>
</dbReference>
<keyword evidence="1" id="KW-0646">Protease inhibitor</keyword>
<dbReference type="Gene3D" id="3.30.60.30">
    <property type="match status" value="2"/>
</dbReference>
<dbReference type="GO" id="GO:0004867">
    <property type="term" value="F:serine-type endopeptidase inhibitor activity"/>
    <property type="evidence" value="ECO:0007669"/>
    <property type="project" value="UniProtKB-KW"/>
</dbReference>
<feature type="domain" description="Kazal-like" evidence="5">
    <location>
        <begin position="21"/>
        <end position="86"/>
    </location>
</feature>
<feature type="chain" id="PRO_5038844556" description="Kazal-like domain-containing protein" evidence="4">
    <location>
        <begin position="19"/>
        <end position="188"/>
    </location>
</feature>
<dbReference type="SMART" id="SM00280">
    <property type="entry name" value="KAZAL"/>
    <property type="match status" value="2"/>
</dbReference>
<gene>
    <name evidence="6" type="ORF">DPMN_010741</name>
</gene>
<reference evidence="6" key="2">
    <citation type="submission" date="2020-11" db="EMBL/GenBank/DDBJ databases">
        <authorList>
            <person name="McCartney M.A."/>
            <person name="Auch B."/>
            <person name="Kono T."/>
            <person name="Mallez S."/>
            <person name="Becker A."/>
            <person name="Gohl D.M."/>
            <person name="Silverstein K.A.T."/>
            <person name="Koren S."/>
            <person name="Bechman K.B."/>
            <person name="Herman A."/>
            <person name="Abrahante J.E."/>
            <person name="Garbe J."/>
        </authorList>
    </citation>
    <scope>NUCLEOTIDE SEQUENCE</scope>
    <source>
        <strain evidence="6">Duluth1</strain>
        <tissue evidence="6">Whole animal</tissue>
    </source>
</reference>
<evidence type="ECO:0000256" key="2">
    <source>
        <dbReference type="ARBA" id="ARBA00022900"/>
    </source>
</evidence>
<proteinExistence type="predicted"/>
<comment type="caution">
    <text evidence="6">The sequence shown here is derived from an EMBL/GenBank/DDBJ whole genome shotgun (WGS) entry which is preliminary data.</text>
</comment>
<accession>A0A9D4MZ98</accession>
<keyword evidence="7" id="KW-1185">Reference proteome</keyword>
<keyword evidence="4" id="KW-0732">Signal</keyword>
<dbReference type="EMBL" id="JAIWYP010000001">
    <property type="protein sequence ID" value="KAH3886728.1"/>
    <property type="molecule type" value="Genomic_DNA"/>
</dbReference>
<dbReference type="Proteomes" id="UP000828390">
    <property type="component" value="Unassembled WGS sequence"/>
</dbReference>
<dbReference type="AlphaFoldDB" id="A0A9D4MZ98"/>
<dbReference type="InterPro" id="IPR002350">
    <property type="entry name" value="Kazal_dom"/>
</dbReference>
<dbReference type="PANTHER" id="PTHR10913:SF45">
    <property type="entry name" value="FOLLISTATIN, ISOFORM A-RELATED"/>
    <property type="match status" value="1"/>
</dbReference>
<evidence type="ECO:0000259" key="5">
    <source>
        <dbReference type="PROSITE" id="PS51465"/>
    </source>
</evidence>
<sequence length="188" mass="19679">MLTIHLLILLGLIEVAGSECVAVSCIDPSLGVLDYQSCLHILPLPCTSGSEVCGSDGVTYATRCHFAKAHCVSASITFAHNGPCVGMTSYTTLPTTSATTATTMKTTTSGHTSPLTTNSLLASTTQSISDILMEVFCHNLPSINCNTGFNVVCGSDGNLYPNECEFSKALCHSPGLKMMTEISSCVQS</sequence>
<keyword evidence="3" id="KW-1015">Disulfide bond</keyword>
<dbReference type="PANTHER" id="PTHR10913">
    <property type="entry name" value="FOLLISTATIN-RELATED"/>
    <property type="match status" value="1"/>
</dbReference>
<evidence type="ECO:0000256" key="4">
    <source>
        <dbReference type="SAM" id="SignalP"/>
    </source>
</evidence>
<dbReference type="InterPro" id="IPR050653">
    <property type="entry name" value="Prot_Inhib_GrowthFact_Antg"/>
</dbReference>
<feature type="domain" description="Kazal-like" evidence="5">
    <location>
        <begin position="131"/>
        <end position="187"/>
    </location>
</feature>
<dbReference type="CDD" id="cd00104">
    <property type="entry name" value="KAZAL_FS"/>
    <property type="match status" value="1"/>
</dbReference>
<dbReference type="GO" id="GO:0030154">
    <property type="term" value="P:cell differentiation"/>
    <property type="evidence" value="ECO:0007669"/>
    <property type="project" value="TreeGrafter"/>
</dbReference>
<evidence type="ECO:0000256" key="1">
    <source>
        <dbReference type="ARBA" id="ARBA00022690"/>
    </source>
</evidence>
<dbReference type="PROSITE" id="PS51465">
    <property type="entry name" value="KAZAL_2"/>
    <property type="match status" value="2"/>
</dbReference>